<name>A0A821YBP6_9NEOP</name>
<comment type="caution">
    <text evidence="5">The sequence shown here is derived from an EMBL/GenBank/DDBJ whole genome shotgun (WGS) entry which is preliminary data.</text>
</comment>
<dbReference type="InterPro" id="IPR009071">
    <property type="entry name" value="HMG_box_dom"/>
</dbReference>
<dbReference type="SUPFAM" id="SSF47095">
    <property type="entry name" value="HMG-box"/>
    <property type="match status" value="1"/>
</dbReference>
<dbReference type="GO" id="GO:0000122">
    <property type="term" value="P:negative regulation of transcription by RNA polymerase II"/>
    <property type="evidence" value="ECO:0007669"/>
    <property type="project" value="TreeGrafter"/>
</dbReference>
<dbReference type="InterPro" id="IPR036910">
    <property type="entry name" value="HMG_box_dom_sf"/>
</dbReference>
<dbReference type="GO" id="GO:0000978">
    <property type="term" value="F:RNA polymerase II cis-regulatory region sequence-specific DNA binding"/>
    <property type="evidence" value="ECO:0007669"/>
    <property type="project" value="TreeGrafter"/>
</dbReference>
<keyword evidence="2 3" id="KW-0539">Nucleus</keyword>
<evidence type="ECO:0000313" key="6">
    <source>
        <dbReference type="Proteomes" id="UP000663880"/>
    </source>
</evidence>
<protein>
    <recommendedName>
        <fullName evidence="4">HMG box domain-containing protein</fullName>
    </recommendedName>
</protein>
<organism evidence="5 6">
    <name type="scientific">Pieris macdunnoughi</name>
    <dbReference type="NCBI Taxonomy" id="345717"/>
    <lineage>
        <taxon>Eukaryota</taxon>
        <taxon>Metazoa</taxon>
        <taxon>Ecdysozoa</taxon>
        <taxon>Arthropoda</taxon>
        <taxon>Hexapoda</taxon>
        <taxon>Insecta</taxon>
        <taxon>Pterygota</taxon>
        <taxon>Neoptera</taxon>
        <taxon>Endopterygota</taxon>
        <taxon>Lepidoptera</taxon>
        <taxon>Glossata</taxon>
        <taxon>Ditrysia</taxon>
        <taxon>Papilionoidea</taxon>
        <taxon>Pieridae</taxon>
        <taxon>Pierinae</taxon>
        <taxon>Pieris</taxon>
    </lineage>
</organism>
<dbReference type="Pfam" id="PF00505">
    <property type="entry name" value="HMG_box"/>
    <property type="match status" value="1"/>
</dbReference>
<evidence type="ECO:0000256" key="2">
    <source>
        <dbReference type="ARBA" id="ARBA00023242"/>
    </source>
</evidence>
<evidence type="ECO:0000256" key="3">
    <source>
        <dbReference type="PROSITE-ProRule" id="PRU00267"/>
    </source>
</evidence>
<evidence type="ECO:0000313" key="5">
    <source>
        <dbReference type="EMBL" id="CAF4955492.1"/>
    </source>
</evidence>
<keyword evidence="6" id="KW-1185">Reference proteome</keyword>
<evidence type="ECO:0000256" key="1">
    <source>
        <dbReference type="ARBA" id="ARBA00023125"/>
    </source>
</evidence>
<proteinExistence type="predicted"/>
<dbReference type="GO" id="GO:0001228">
    <property type="term" value="F:DNA-binding transcription activator activity, RNA polymerase II-specific"/>
    <property type="evidence" value="ECO:0007669"/>
    <property type="project" value="TreeGrafter"/>
</dbReference>
<accession>A0A821YBP6</accession>
<dbReference type="GO" id="GO:0005634">
    <property type="term" value="C:nucleus"/>
    <property type="evidence" value="ECO:0007669"/>
    <property type="project" value="UniProtKB-UniRule"/>
</dbReference>
<feature type="domain" description="HMG box" evidence="4">
    <location>
        <begin position="55"/>
        <end position="127"/>
    </location>
</feature>
<dbReference type="PANTHER" id="PTHR10270:SF324">
    <property type="entry name" value="SOX DOMAIN-CONTAINING PROTEIN DICHAETE-RELATED"/>
    <property type="match status" value="1"/>
</dbReference>
<keyword evidence="1 3" id="KW-0238">DNA-binding</keyword>
<dbReference type="PANTHER" id="PTHR10270">
    <property type="entry name" value="SOX TRANSCRIPTION FACTOR"/>
    <property type="match status" value="1"/>
</dbReference>
<dbReference type="GO" id="GO:0007420">
    <property type="term" value="P:brain development"/>
    <property type="evidence" value="ECO:0007669"/>
    <property type="project" value="TreeGrafter"/>
</dbReference>
<sequence>MKSANSSLGVAFRHCCRRLAYTCVRSRGTEQESGWSFDGIVPFYVGDIVFALYPPESELSCLFQWPVPSTVSIQPPINGGTQRVGSLESSWETGAEWKLLTEDEKRPFIDEAKRLRAIHMKEHPDYKYRPRRKPKTLRKEGYPYSIPYPSVPMDALRAGELYYLSALEII</sequence>
<dbReference type="EMBL" id="CAJOBZ010000078">
    <property type="protein sequence ID" value="CAF4955492.1"/>
    <property type="molecule type" value="Genomic_DNA"/>
</dbReference>
<gene>
    <name evidence="5" type="ORF">PMACD_LOCUS16155</name>
</gene>
<dbReference type="InterPro" id="IPR050140">
    <property type="entry name" value="SRY-related_HMG-box_TF-like"/>
</dbReference>
<dbReference type="GO" id="GO:0030182">
    <property type="term" value="P:neuron differentiation"/>
    <property type="evidence" value="ECO:0007669"/>
    <property type="project" value="TreeGrafter"/>
</dbReference>
<dbReference type="PROSITE" id="PS50118">
    <property type="entry name" value="HMG_BOX_2"/>
    <property type="match status" value="1"/>
</dbReference>
<dbReference type="Proteomes" id="UP000663880">
    <property type="component" value="Unassembled WGS sequence"/>
</dbReference>
<dbReference type="OrthoDB" id="6247875at2759"/>
<dbReference type="AlphaFoldDB" id="A0A821YBP6"/>
<evidence type="ECO:0000259" key="4">
    <source>
        <dbReference type="PROSITE" id="PS50118"/>
    </source>
</evidence>
<dbReference type="Gene3D" id="1.10.30.10">
    <property type="entry name" value="High mobility group box domain"/>
    <property type="match status" value="1"/>
</dbReference>
<reference evidence="5" key="1">
    <citation type="submission" date="2021-02" db="EMBL/GenBank/DDBJ databases">
        <authorList>
            <person name="Steward A R."/>
        </authorList>
    </citation>
    <scope>NUCLEOTIDE SEQUENCE</scope>
</reference>
<feature type="DNA-binding region" description="HMG box" evidence="3">
    <location>
        <begin position="55"/>
        <end position="127"/>
    </location>
</feature>